<proteinExistence type="predicted"/>
<dbReference type="InterPro" id="IPR040159">
    <property type="entry name" value="CLS_fam"/>
</dbReference>
<reference evidence="3" key="2">
    <citation type="submission" date="2014-05" db="EMBL/GenBank/DDBJ databases">
        <title>The genome and life-stage specific transcriptomes of Globodera pallida elucidate key aspects of plant parasitism by a cyst nematode.</title>
        <authorList>
            <person name="Cotton J.A."/>
            <person name="Lilley C.J."/>
            <person name="Jones L.M."/>
            <person name="Kikuchi T."/>
            <person name="Reid A.J."/>
            <person name="Thorpe P."/>
            <person name="Tsai I.J."/>
            <person name="Beasley H."/>
            <person name="Blok V."/>
            <person name="Cock P.J.A."/>
            <person name="Van den Akker S.E."/>
            <person name="Holroyd N."/>
            <person name="Hunt M."/>
            <person name="Mantelin S."/>
            <person name="Naghra H."/>
            <person name="Pain A."/>
            <person name="Palomares-Rius J.E."/>
            <person name="Zarowiecki M."/>
            <person name="Berriman M."/>
            <person name="Jones J.T."/>
            <person name="Urwin P.E."/>
        </authorList>
    </citation>
    <scope>NUCLEOTIDE SEQUENCE [LARGE SCALE GENOMIC DNA]</scope>
    <source>
        <strain evidence="3">Lindley</strain>
    </source>
</reference>
<dbReference type="SUPFAM" id="SSF110217">
    <property type="entry name" value="DNA-binding protein LAG-1 (CSL)"/>
    <property type="match status" value="1"/>
</dbReference>
<keyword evidence="3" id="KW-1185">Reference proteome</keyword>
<evidence type="ECO:0000256" key="1">
    <source>
        <dbReference type="SAM" id="MobiDB-lite"/>
    </source>
</evidence>
<dbReference type="GO" id="GO:0001228">
    <property type="term" value="F:DNA-binding transcription activator activity, RNA polymerase II-specific"/>
    <property type="evidence" value="ECO:0007669"/>
    <property type="project" value="InterPro"/>
</dbReference>
<feature type="compositionally biased region" description="Low complexity" evidence="1">
    <location>
        <begin position="396"/>
        <end position="413"/>
    </location>
</feature>
<sequence length="821" mass="88461">MTEYGVVGSTVDDHHLVGIFCALPPNVGNAVSQTDDKTAIEPVLASSSSSSSVQQQPQAPQSRAHQSQAVHHHQQLDHSVPPFHPSGLTACPEDVQLDIANHFPPWLAAVADAEQQQLQQQQFMHFPPSFPTMMMPFDYGTLVPPPPPPMAYPTPHGQAVYDEQHQQHQQQFFGGLYDSLAAALAAGGGQFGPLMHPASSSASFGEGPSGSNINHNNENNDFYAYQHQLNIALSQYPPPPASSTAAMAPYPVEEYSHRSAEQQPPPPPHHSAYAGAGNSFELYMQHNHPPPMFIYPPPNDGCQQQQEFGGGGGGTTTTSASYAAEHEHQQQEWKHLAAAMTASANAGRRVTANPTGGGGGGGGGRSGQKRGADGRPQKISNTSSFAVGGGHLTVPSTSRRSSSASTKAHLSSATVSPIHSHSNGPPAEYTPSKKKQSMKSSDCKYLCVGNRSKIALFNRLRSQTVSTRYLHVEGSIPATNSTPQRPPVFVASSTKWGAFHINVVEPADYTGQQPQHSVTYGSVIQLVDSQTEMRLPLMRIRKVDKQYVLLDPAGQGEPVSQLHKCAFQMVDGTSNGAELFYLCLSHDKIIQHQAMREDGHRHQISDGAAWTIISTDKAEFRWAEPYAASGSLCRKPITPVPQLFSLNMLDASHKLLQAELCNRTTGSATVELNGLNFSSKLRVWFGATPAETIYCTSERLSCAVPSLFTVCKDLGCTVAEAALAHADTGGKLAVPLLLARNEDGILFPTGHSFPYQLQRPATLSESLSAIHRSAEMTESRQNLPHAKNEGVQQICTDSNPKRFFTNNNGIGEAHLLMNNAN</sequence>
<dbReference type="InterPro" id="IPR036358">
    <property type="entry name" value="BTD_sf"/>
</dbReference>
<dbReference type="Gene3D" id="2.80.10.50">
    <property type="match status" value="1"/>
</dbReference>
<dbReference type="InterPro" id="IPR014756">
    <property type="entry name" value="Ig_E-set"/>
</dbReference>
<feature type="compositionally biased region" description="Low complexity" evidence="1">
    <location>
        <begin position="45"/>
        <end position="69"/>
    </location>
</feature>
<dbReference type="InterPro" id="IPR038007">
    <property type="entry name" value="RBP-Jkappa_IPT"/>
</dbReference>
<organism evidence="3 4">
    <name type="scientific">Globodera pallida</name>
    <name type="common">Potato cyst nematode worm</name>
    <name type="synonym">Heterodera pallida</name>
    <dbReference type="NCBI Taxonomy" id="36090"/>
    <lineage>
        <taxon>Eukaryota</taxon>
        <taxon>Metazoa</taxon>
        <taxon>Ecdysozoa</taxon>
        <taxon>Nematoda</taxon>
        <taxon>Chromadorea</taxon>
        <taxon>Rhabditida</taxon>
        <taxon>Tylenchina</taxon>
        <taxon>Tylenchomorpha</taxon>
        <taxon>Tylenchoidea</taxon>
        <taxon>Heteroderidae</taxon>
        <taxon>Heteroderinae</taxon>
        <taxon>Globodera</taxon>
    </lineage>
</organism>
<dbReference type="InterPro" id="IPR015350">
    <property type="entry name" value="Beta-trefoil_DNA-bd_dom"/>
</dbReference>
<accession>A0A183C023</accession>
<dbReference type="SUPFAM" id="SSF81296">
    <property type="entry name" value="E set domains"/>
    <property type="match status" value="1"/>
</dbReference>
<name>A0A183C023_GLOPA</name>
<feature type="compositionally biased region" description="Gly residues" evidence="1">
    <location>
        <begin position="355"/>
        <end position="366"/>
    </location>
</feature>
<feature type="region of interest" description="Disordered" evidence="1">
    <location>
        <begin position="254"/>
        <end position="333"/>
    </location>
</feature>
<dbReference type="Pfam" id="PF20144">
    <property type="entry name" value="TIG_SUH"/>
    <property type="match status" value="1"/>
</dbReference>
<feature type="region of interest" description="Disordered" evidence="1">
    <location>
        <begin position="43"/>
        <end position="85"/>
    </location>
</feature>
<dbReference type="PANTHER" id="PTHR10665">
    <property type="entry name" value="RECOMBINING BINDING PROTEIN SUPPRESSOR OF HAIRLESS"/>
    <property type="match status" value="1"/>
</dbReference>
<feature type="domain" description="Beta-trefoil DNA-binding" evidence="2">
    <location>
        <begin position="446"/>
        <end position="610"/>
    </location>
</feature>
<feature type="compositionally biased region" description="Polar residues" evidence="1">
    <location>
        <begin position="414"/>
        <end position="423"/>
    </location>
</feature>
<evidence type="ECO:0000259" key="2">
    <source>
        <dbReference type="SMART" id="SM01268"/>
    </source>
</evidence>
<feature type="region of interest" description="Disordered" evidence="1">
    <location>
        <begin position="348"/>
        <end position="436"/>
    </location>
</feature>
<dbReference type="GO" id="GO:0000978">
    <property type="term" value="F:RNA polymerase II cis-regulatory region sequence-specific DNA binding"/>
    <property type="evidence" value="ECO:0007669"/>
    <property type="project" value="InterPro"/>
</dbReference>
<protein>
    <submittedName>
        <fullName evidence="4">BTD domain-containing protein</fullName>
    </submittedName>
</protein>
<dbReference type="WBParaSite" id="GPLIN_000621500">
    <property type="protein sequence ID" value="GPLIN_000621500"/>
    <property type="gene ID" value="GPLIN_000621500"/>
</dbReference>
<feature type="compositionally biased region" description="Basic and acidic residues" evidence="1">
    <location>
        <begin position="324"/>
        <end position="333"/>
    </location>
</feature>
<evidence type="ECO:0000313" key="4">
    <source>
        <dbReference type="WBParaSite" id="GPLIN_000621500"/>
    </source>
</evidence>
<dbReference type="SMART" id="SM01268">
    <property type="entry name" value="BTD"/>
    <property type="match status" value="1"/>
</dbReference>
<evidence type="ECO:0000313" key="3">
    <source>
        <dbReference type="Proteomes" id="UP000050741"/>
    </source>
</evidence>
<feature type="region of interest" description="Disordered" evidence="1">
    <location>
        <begin position="199"/>
        <end position="219"/>
    </location>
</feature>
<dbReference type="Pfam" id="PF09270">
    <property type="entry name" value="BTD"/>
    <property type="match status" value="1"/>
</dbReference>
<reference evidence="4" key="3">
    <citation type="submission" date="2016-06" db="UniProtKB">
        <authorList>
            <consortium name="WormBaseParasite"/>
        </authorList>
    </citation>
    <scope>IDENTIFICATION</scope>
</reference>
<dbReference type="Gene3D" id="2.60.40.10">
    <property type="entry name" value="Immunoglobulins"/>
    <property type="match status" value="1"/>
</dbReference>
<feature type="compositionally biased region" description="Pro residues" evidence="1">
    <location>
        <begin position="288"/>
        <end position="299"/>
    </location>
</feature>
<reference evidence="3" key="1">
    <citation type="submission" date="2013-12" db="EMBL/GenBank/DDBJ databases">
        <authorList>
            <person name="Aslett M."/>
        </authorList>
    </citation>
    <scope>NUCLEOTIDE SEQUENCE [LARGE SCALE GENOMIC DNA]</scope>
    <source>
        <strain evidence="3">Lindley</strain>
    </source>
</reference>
<dbReference type="AlphaFoldDB" id="A0A183C023"/>
<dbReference type="InterPro" id="IPR013783">
    <property type="entry name" value="Ig-like_fold"/>
</dbReference>
<dbReference type="Proteomes" id="UP000050741">
    <property type="component" value="Unassembled WGS sequence"/>
</dbReference>